<evidence type="ECO:0000313" key="1">
    <source>
        <dbReference type="EMBL" id="KKL73529.1"/>
    </source>
</evidence>
<evidence type="ECO:0008006" key="2">
    <source>
        <dbReference type="Google" id="ProtNLM"/>
    </source>
</evidence>
<gene>
    <name evidence="1" type="ORF">LCGC14_2073990</name>
</gene>
<protein>
    <recommendedName>
        <fullName evidence="2">Nucleotidyltransferase family protein</fullName>
    </recommendedName>
</protein>
<dbReference type="AlphaFoldDB" id="A0A0F9EHS2"/>
<name>A0A0F9EHS2_9ZZZZ</name>
<reference evidence="1" key="1">
    <citation type="journal article" date="2015" name="Nature">
        <title>Complex archaea that bridge the gap between prokaryotes and eukaryotes.</title>
        <authorList>
            <person name="Spang A."/>
            <person name="Saw J.H."/>
            <person name="Jorgensen S.L."/>
            <person name="Zaremba-Niedzwiedzka K."/>
            <person name="Martijn J."/>
            <person name="Lind A.E."/>
            <person name="van Eijk R."/>
            <person name="Schleper C."/>
            <person name="Guy L."/>
            <person name="Ettema T.J."/>
        </authorList>
    </citation>
    <scope>NUCLEOTIDE SEQUENCE</scope>
</reference>
<accession>A0A0F9EHS2</accession>
<comment type="caution">
    <text evidence="1">The sequence shown here is derived from an EMBL/GenBank/DDBJ whole genome shotgun (WGS) entry which is preliminary data.</text>
</comment>
<dbReference type="EMBL" id="LAZR01024932">
    <property type="protein sequence ID" value="KKL73529.1"/>
    <property type="molecule type" value="Genomic_DNA"/>
</dbReference>
<dbReference type="Pfam" id="PF14907">
    <property type="entry name" value="NTP_transf_5"/>
    <property type="match status" value="1"/>
</dbReference>
<sequence length="294" mass="33832">MLGVGHALTDKGIRVLVMKGPAIGKMVYPDPALRPASDLDLLVLPDQVTRSRTILGDLGYQCLGKRFEVSRDFYNDEIFVNQKNQKHNRQVELHWDLHRFSGIERDGGVADLVDRAAEVNAELFAFEALDPIDALIHRAVSNAFDKGTHMRMIWVYDVKLLAEHLATPDDWRALQERSVAWRARLAVEHSLNMAQAWAGLELPDGFEEFSTWPEPTETEVKAWSKITEKQPGLSDLLGLHMDNASSRLDKIRYYFHLLFPSPNYIRSSYPPAKEWLLPISYVRRWWRWIKNPVS</sequence>
<organism evidence="1">
    <name type="scientific">marine sediment metagenome</name>
    <dbReference type="NCBI Taxonomy" id="412755"/>
    <lineage>
        <taxon>unclassified sequences</taxon>
        <taxon>metagenomes</taxon>
        <taxon>ecological metagenomes</taxon>
    </lineage>
</organism>
<proteinExistence type="predicted"/>
<dbReference type="InterPro" id="IPR039498">
    <property type="entry name" value="NTP_transf_5"/>
</dbReference>